<feature type="non-terminal residue" evidence="1">
    <location>
        <position position="1"/>
    </location>
</feature>
<keyword evidence="2" id="KW-1185">Reference proteome</keyword>
<dbReference type="Proteomes" id="UP000789860">
    <property type="component" value="Unassembled WGS sequence"/>
</dbReference>
<gene>
    <name evidence="1" type="ORF">SCALOS_LOCUS9488</name>
</gene>
<comment type="caution">
    <text evidence="1">The sequence shown here is derived from an EMBL/GenBank/DDBJ whole genome shotgun (WGS) entry which is preliminary data.</text>
</comment>
<evidence type="ECO:0000313" key="2">
    <source>
        <dbReference type="Proteomes" id="UP000789860"/>
    </source>
</evidence>
<accession>A0ACA9NYF1</accession>
<sequence>ARPIKDESTTSVGIGEIQTSPDSERFVVVVQRIDDLVSDGGEILAERISAVIINFDLKDESLLINNVLVPLNATSIQVLQAELVPANITQEQLQKYEDSFDIGMVTVEVNAVANSYPTDDPRISLRRIIIAIRITEIDGVTVVQNDVVEKILEAKITDNGSTTPASDMTSNVNSAISGTSATDSPCDLSTVFARIRHWWCCSSKITRVAVVSLLLTSVCGILFMIIPASMQGLVKKRLGALRRPYQAVSDHHDDEEDVKVEQVIFIADEEKRMLMEKHEKEEDHE</sequence>
<name>A0ACA9NYF1_9GLOM</name>
<protein>
    <submittedName>
        <fullName evidence="1">1464_t:CDS:1</fullName>
    </submittedName>
</protein>
<proteinExistence type="predicted"/>
<dbReference type="EMBL" id="CAJVPM010029680">
    <property type="protein sequence ID" value="CAG8674179.1"/>
    <property type="molecule type" value="Genomic_DNA"/>
</dbReference>
<evidence type="ECO:0000313" key="1">
    <source>
        <dbReference type="EMBL" id="CAG8674179.1"/>
    </source>
</evidence>
<reference evidence="1" key="1">
    <citation type="submission" date="2021-06" db="EMBL/GenBank/DDBJ databases">
        <authorList>
            <person name="Kallberg Y."/>
            <person name="Tangrot J."/>
            <person name="Rosling A."/>
        </authorList>
    </citation>
    <scope>NUCLEOTIDE SEQUENCE</scope>
    <source>
        <strain evidence="1">AU212A</strain>
    </source>
</reference>
<organism evidence="1 2">
    <name type="scientific">Scutellospora calospora</name>
    <dbReference type="NCBI Taxonomy" id="85575"/>
    <lineage>
        <taxon>Eukaryota</taxon>
        <taxon>Fungi</taxon>
        <taxon>Fungi incertae sedis</taxon>
        <taxon>Mucoromycota</taxon>
        <taxon>Glomeromycotina</taxon>
        <taxon>Glomeromycetes</taxon>
        <taxon>Diversisporales</taxon>
        <taxon>Gigasporaceae</taxon>
        <taxon>Scutellospora</taxon>
    </lineage>
</organism>